<feature type="compositionally biased region" description="Pro residues" evidence="1">
    <location>
        <begin position="55"/>
        <end position="80"/>
    </location>
</feature>
<sequence length="117" mass="12472">MLPGLHSLAGDAPAQVGDPPQGRSPRARLGAQFHGRTCLAPAQHAQRRDGQRHPTQPPSPSPPDAPPGGQVPPVVAPPHEVPFRDPMAPAQTKEGLRSDRRERSDALWPGSTRPSSR</sequence>
<name>S9PD90_CYSF2</name>
<proteinExistence type="predicted"/>
<dbReference type="Proteomes" id="UP000011682">
    <property type="component" value="Unassembled WGS sequence"/>
</dbReference>
<keyword evidence="3" id="KW-1185">Reference proteome</keyword>
<gene>
    <name evidence="2" type="ORF">D187_008538</name>
</gene>
<reference evidence="2" key="1">
    <citation type="submission" date="2013-05" db="EMBL/GenBank/DDBJ databases">
        <title>Genome assembly of Cystobacter fuscus DSM 2262.</title>
        <authorList>
            <person name="Sharma G."/>
            <person name="Khatri I."/>
            <person name="Kaur C."/>
            <person name="Mayilraj S."/>
            <person name="Subramanian S."/>
        </authorList>
    </citation>
    <scope>NUCLEOTIDE SEQUENCE [LARGE SCALE GENOMIC DNA]</scope>
    <source>
        <strain evidence="2">DSM 2262</strain>
    </source>
</reference>
<organism evidence="2 3">
    <name type="scientific">Cystobacter fuscus (strain ATCC 25194 / DSM 2262 / NBRC 100088 / M29)</name>
    <dbReference type="NCBI Taxonomy" id="1242864"/>
    <lineage>
        <taxon>Bacteria</taxon>
        <taxon>Pseudomonadati</taxon>
        <taxon>Myxococcota</taxon>
        <taxon>Myxococcia</taxon>
        <taxon>Myxococcales</taxon>
        <taxon>Cystobacterineae</taxon>
        <taxon>Archangiaceae</taxon>
        <taxon>Cystobacter</taxon>
    </lineage>
</organism>
<dbReference type="EMBL" id="ANAH02000007">
    <property type="protein sequence ID" value="EPX62350.1"/>
    <property type="molecule type" value="Genomic_DNA"/>
</dbReference>
<evidence type="ECO:0000313" key="3">
    <source>
        <dbReference type="Proteomes" id="UP000011682"/>
    </source>
</evidence>
<evidence type="ECO:0000256" key="1">
    <source>
        <dbReference type="SAM" id="MobiDB-lite"/>
    </source>
</evidence>
<evidence type="ECO:0000313" key="2">
    <source>
        <dbReference type="EMBL" id="EPX62350.1"/>
    </source>
</evidence>
<protein>
    <submittedName>
        <fullName evidence="2">Uncharacterized protein</fullName>
    </submittedName>
</protein>
<comment type="caution">
    <text evidence="2">The sequence shown here is derived from an EMBL/GenBank/DDBJ whole genome shotgun (WGS) entry which is preliminary data.</text>
</comment>
<feature type="region of interest" description="Disordered" evidence="1">
    <location>
        <begin position="1"/>
        <end position="117"/>
    </location>
</feature>
<dbReference type="AlphaFoldDB" id="S9PD90"/>
<feature type="compositionally biased region" description="Basic and acidic residues" evidence="1">
    <location>
        <begin position="94"/>
        <end position="105"/>
    </location>
</feature>
<accession>S9PD90</accession>